<reference evidence="4" key="2">
    <citation type="submission" date="2023-01" db="EMBL/GenBank/DDBJ databases">
        <title>Draft genome sequence of Litoribrevibacter albus strain NBRC 110071.</title>
        <authorList>
            <person name="Sun Q."/>
            <person name="Mori K."/>
        </authorList>
    </citation>
    <scope>NUCLEOTIDE SEQUENCE</scope>
    <source>
        <strain evidence="4">NBRC 110071</strain>
    </source>
</reference>
<evidence type="ECO:0000259" key="3">
    <source>
        <dbReference type="Pfam" id="PF10633"/>
    </source>
</evidence>
<gene>
    <name evidence="4" type="ORF">GCM10007876_06690</name>
</gene>
<dbReference type="AlphaFoldDB" id="A0AA37W718"/>
<dbReference type="Pfam" id="PF17963">
    <property type="entry name" value="Big_9"/>
    <property type="match status" value="1"/>
</dbReference>
<reference evidence="4" key="1">
    <citation type="journal article" date="2014" name="Int. J. Syst. Evol. Microbiol.">
        <title>Complete genome sequence of Corynebacterium casei LMG S-19264T (=DSM 44701T), isolated from a smear-ripened cheese.</title>
        <authorList>
            <consortium name="US DOE Joint Genome Institute (JGI-PGF)"/>
            <person name="Walter F."/>
            <person name="Albersmeier A."/>
            <person name="Kalinowski J."/>
            <person name="Ruckert C."/>
        </authorList>
    </citation>
    <scope>NUCLEOTIDE SEQUENCE</scope>
    <source>
        <strain evidence="4">NBRC 110071</strain>
    </source>
</reference>
<feature type="chain" id="PRO_5041238417" description="Peptidase M11 gametolysin domain-containing protein" evidence="1">
    <location>
        <begin position="35"/>
        <end position="592"/>
    </location>
</feature>
<name>A0AA37W718_9GAMM</name>
<evidence type="ECO:0000313" key="5">
    <source>
        <dbReference type="Proteomes" id="UP001161389"/>
    </source>
</evidence>
<keyword evidence="5" id="KW-1185">Reference proteome</keyword>
<dbReference type="RefSeq" id="WP_284378753.1">
    <property type="nucleotide sequence ID" value="NZ_BSNM01000003.1"/>
</dbReference>
<dbReference type="Proteomes" id="UP001161389">
    <property type="component" value="Unassembled WGS sequence"/>
</dbReference>
<evidence type="ECO:0000313" key="4">
    <source>
        <dbReference type="EMBL" id="GLQ30191.1"/>
    </source>
</evidence>
<comment type="caution">
    <text evidence="4">The sequence shown here is derived from an EMBL/GenBank/DDBJ whole genome shotgun (WGS) entry which is preliminary data.</text>
</comment>
<dbReference type="EMBL" id="BSNM01000003">
    <property type="protein sequence ID" value="GLQ30191.1"/>
    <property type="molecule type" value="Genomic_DNA"/>
</dbReference>
<feature type="domain" description="Alpha-galactosidase NEW3" evidence="3">
    <location>
        <begin position="385"/>
        <end position="456"/>
    </location>
</feature>
<organism evidence="4 5">
    <name type="scientific">Litoribrevibacter albus</name>
    <dbReference type="NCBI Taxonomy" id="1473156"/>
    <lineage>
        <taxon>Bacteria</taxon>
        <taxon>Pseudomonadati</taxon>
        <taxon>Pseudomonadota</taxon>
        <taxon>Gammaproteobacteria</taxon>
        <taxon>Oceanospirillales</taxon>
        <taxon>Oceanospirillaceae</taxon>
        <taxon>Litoribrevibacter</taxon>
    </lineage>
</organism>
<keyword evidence="1" id="KW-0732">Signal</keyword>
<feature type="domain" description="Peptidase M11 gametolysin" evidence="2">
    <location>
        <begin position="102"/>
        <end position="227"/>
    </location>
</feature>
<evidence type="ECO:0008006" key="6">
    <source>
        <dbReference type="Google" id="ProtNLM"/>
    </source>
</evidence>
<dbReference type="Pfam" id="PF10633">
    <property type="entry name" value="NPCBM_assoc"/>
    <property type="match status" value="1"/>
</dbReference>
<dbReference type="SUPFAM" id="SSF55486">
    <property type="entry name" value="Metalloproteases ('zincins'), catalytic domain"/>
    <property type="match status" value="1"/>
</dbReference>
<dbReference type="Gene3D" id="2.60.40.3440">
    <property type="match status" value="1"/>
</dbReference>
<dbReference type="InterPro" id="IPR008752">
    <property type="entry name" value="Peptidase_M11"/>
</dbReference>
<evidence type="ECO:0000259" key="2">
    <source>
        <dbReference type="Pfam" id="PF05548"/>
    </source>
</evidence>
<proteinExistence type="predicted"/>
<dbReference type="InterPro" id="IPR018905">
    <property type="entry name" value="A-galactase_NEW3"/>
</dbReference>
<accession>A0AA37W718</accession>
<protein>
    <recommendedName>
        <fullName evidence="6">Peptidase M11 gametolysin domain-containing protein</fullName>
    </recommendedName>
</protein>
<evidence type="ECO:0000256" key="1">
    <source>
        <dbReference type="SAM" id="SignalP"/>
    </source>
</evidence>
<feature type="signal peptide" evidence="1">
    <location>
        <begin position="1"/>
        <end position="34"/>
    </location>
</feature>
<sequence>MKNAVSAFAHTIPSSVKTLALTSAVSLATMGASATTLTNTIGQQNTLVVMVNFQDAPSNMPFNEADVANAVFNQASDFFYENSYQQTWLAGDVTGWHTIAMSSSSCDTYQIQALGKQAAADSGVDISAYDRFVFIMPQNSACGFSGLGDIGTYPSNSWINGSIDYKLIAHEMGHNFGLTHAGSLNCGELALGADCAVSLKTHMLDIMGNLDAGHFNAHAKERLGWLHNGNMTTVEESGSYSMDDVESTYGVKALKVRRGTDAAGQPTYYYLEARKAQGHDAFLATQGNAKEGISFSVTHDSYANEAFQLDMTPNSTSWGDFDDAALTAGNSFTDTDTGVSFITDYVDAFGAGVTITFDGAAAAPAPVCTPSAPGIAVISGSVTAAAGDTANYQVAVTNNSSDACADSTISLQAAVPAGWNAAWANNSVTVAAGTTKTVTLSIASASSANAGDYVIGLIADSAEGQSNSAAYYTVEATAAANSAPVAVNDAVTITSKQAVTIAVLANDYDAEGDALTVIEVSGAAKGSVSINNDGTVTYVPGKRFKDVDSFSYTITDGDKVAIATVSITLQADTTTSGDTTTTTNGGKGGKNR</sequence>
<dbReference type="Pfam" id="PF05548">
    <property type="entry name" value="Peptidase_M11"/>
    <property type="match status" value="1"/>
</dbReference>